<dbReference type="PROSITE" id="PS00463">
    <property type="entry name" value="ZN2_CY6_FUNGAL_1"/>
    <property type="match status" value="1"/>
</dbReference>
<feature type="compositionally biased region" description="Basic residues" evidence="3">
    <location>
        <begin position="14"/>
        <end position="23"/>
    </location>
</feature>
<feature type="domain" description="Zn(2)-C6 fungal-type" evidence="4">
    <location>
        <begin position="26"/>
        <end position="56"/>
    </location>
</feature>
<dbReference type="Pfam" id="PF11951">
    <property type="entry name" value="Fungal_trans_2"/>
    <property type="match status" value="1"/>
</dbReference>
<reference evidence="5" key="1">
    <citation type="journal article" date="2021" name="Nat. Commun.">
        <title>Genetic determinants of endophytism in the Arabidopsis root mycobiome.</title>
        <authorList>
            <person name="Mesny F."/>
            <person name="Miyauchi S."/>
            <person name="Thiergart T."/>
            <person name="Pickel B."/>
            <person name="Atanasova L."/>
            <person name="Karlsson M."/>
            <person name="Huettel B."/>
            <person name="Barry K.W."/>
            <person name="Haridas S."/>
            <person name="Chen C."/>
            <person name="Bauer D."/>
            <person name="Andreopoulos W."/>
            <person name="Pangilinan J."/>
            <person name="LaButti K."/>
            <person name="Riley R."/>
            <person name="Lipzen A."/>
            <person name="Clum A."/>
            <person name="Drula E."/>
            <person name="Henrissat B."/>
            <person name="Kohler A."/>
            <person name="Grigoriev I.V."/>
            <person name="Martin F.M."/>
            <person name="Hacquard S."/>
        </authorList>
    </citation>
    <scope>NUCLEOTIDE SEQUENCE</scope>
    <source>
        <strain evidence="5">MPI-CAGE-AT-0016</strain>
    </source>
</reference>
<protein>
    <submittedName>
        <fullName evidence="5">Zn(II)2Cys6 transcription factor</fullName>
    </submittedName>
</protein>
<dbReference type="EMBL" id="JAGPXD010000001">
    <property type="protein sequence ID" value="KAH7376849.1"/>
    <property type="molecule type" value="Genomic_DNA"/>
</dbReference>
<evidence type="ECO:0000256" key="1">
    <source>
        <dbReference type="ARBA" id="ARBA00004123"/>
    </source>
</evidence>
<evidence type="ECO:0000259" key="4">
    <source>
        <dbReference type="PROSITE" id="PS50048"/>
    </source>
</evidence>
<dbReference type="Pfam" id="PF00172">
    <property type="entry name" value="Zn_clus"/>
    <property type="match status" value="1"/>
</dbReference>
<evidence type="ECO:0000313" key="6">
    <source>
        <dbReference type="Proteomes" id="UP000813385"/>
    </source>
</evidence>
<proteinExistence type="predicted"/>
<dbReference type="GO" id="GO:0045944">
    <property type="term" value="P:positive regulation of transcription by RNA polymerase II"/>
    <property type="evidence" value="ECO:0007669"/>
    <property type="project" value="TreeGrafter"/>
</dbReference>
<comment type="caution">
    <text evidence="5">The sequence shown here is derived from an EMBL/GenBank/DDBJ whole genome shotgun (WGS) entry which is preliminary data.</text>
</comment>
<name>A0A8K0X9W7_9PEZI</name>
<gene>
    <name evidence="5" type="ORF">B0T11DRAFT_315054</name>
</gene>
<dbReference type="InterPro" id="IPR036864">
    <property type="entry name" value="Zn2-C6_fun-type_DNA-bd_sf"/>
</dbReference>
<dbReference type="CDD" id="cd00067">
    <property type="entry name" value="GAL4"/>
    <property type="match status" value="1"/>
</dbReference>
<keyword evidence="2" id="KW-0539">Nucleus</keyword>
<dbReference type="PROSITE" id="PS50048">
    <property type="entry name" value="ZN2_CY6_FUNGAL_2"/>
    <property type="match status" value="1"/>
</dbReference>
<dbReference type="Proteomes" id="UP000813385">
    <property type="component" value="Unassembled WGS sequence"/>
</dbReference>
<dbReference type="GO" id="GO:0005634">
    <property type="term" value="C:nucleus"/>
    <property type="evidence" value="ECO:0007669"/>
    <property type="project" value="UniProtKB-SubCell"/>
</dbReference>
<dbReference type="GO" id="GO:0008270">
    <property type="term" value="F:zinc ion binding"/>
    <property type="evidence" value="ECO:0007669"/>
    <property type="project" value="InterPro"/>
</dbReference>
<comment type="subcellular location">
    <subcellularLocation>
        <location evidence="1">Nucleus</location>
    </subcellularLocation>
</comment>
<dbReference type="InterPro" id="IPR021858">
    <property type="entry name" value="Fun_TF"/>
</dbReference>
<evidence type="ECO:0000256" key="2">
    <source>
        <dbReference type="ARBA" id="ARBA00023242"/>
    </source>
</evidence>
<dbReference type="AlphaFoldDB" id="A0A8K0X9W7"/>
<dbReference type="SMART" id="SM00066">
    <property type="entry name" value="GAL4"/>
    <property type="match status" value="1"/>
</dbReference>
<dbReference type="InterPro" id="IPR001138">
    <property type="entry name" value="Zn2Cys6_DnaBD"/>
</dbReference>
<dbReference type="Gene3D" id="4.10.240.10">
    <property type="entry name" value="Zn(2)-C6 fungal-type DNA-binding domain"/>
    <property type="match status" value="1"/>
</dbReference>
<accession>A0A8K0X9W7</accession>
<dbReference type="SUPFAM" id="SSF57701">
    <property type="entry name" value="Zn2/Cys6 DNA-binding domain"/>
    <property type="match status" value="1"/>
</dbReference>
<dbReference type="OrthoDB" id="4937900at2759"/>
<dbReference type="PANTHER" id="PTHR37534">
    <property type="entry name" value="TRANSCRIPTIONAL ACTIVATOR PROTEIN UGA3"/>
    <property type="match status" value="1"/>
</dbReference>
<evidence type="ECO:0000313" key="5">
    <source>
        <dbReference type="EMBL" id="KAH7376849.1"/>
    </source>
</evidence>
<dbReference type="GO" id="GO:0000976">
    <property type="term" value="F:transcription cis-regulatory region binding"/>
    <property type="evidence" value="ECO:0007669"/>
    <property type="project" value="TreeGrafter"/>
</dbReference>
<evidence type="ECO:0000256" key="3">
    <source>
        <dbReference type="SAM" id="MobiDB-lite"/>
    </source>
</evidence>
<dbReference type="PANTHER" id="PTHR37534:SF4">
    <property type="entry name" value="ZN(II)2CYS6 TRANSCRIPTION FACTOR (EUROFUNG)"/>
    <property type="match status" value="1"/>
</dbReference>
<organism evidence="5 6">
    <name type="scientific">Plectosphaerella cucumerina</name>
    <dbReference type="NCBI Taxonomy" id="40658"/>
    <lineage>
        <taxon>Eukaryota</taxon>
        <taxon>Fungi</taxon>
        <taxon>Dikarya</taxon>
        <taxon>Ascomycota</taxon>
        <taxon>Pezizomycotina</taxon>
        <taxon>Sordariomycetes</taxon>
        <taxon>Hypocreomycetidae</taxon>
        <taxon>Glomerellales</taxon>
        <taxon>Plectosphaerellaceae</taxon>
        <taxon>Plectosphaerella</taxon>
    </lineage>
</organism>
<dbReference type="GO" id="GO:0000981">
    <property type="term" value="F:DNA-binding transcription factor activity, RNA polymerase II-specific"/>
    <property type="evidence" value="ECO:0007669"/>
    <property type="project" value="InterPro"/>
</dbReference>
<feature type="region of interest" description="Disordered" evidence="3">
    <location>
        <begin position="1"/>
        <end position="24"/>
    </location>
</feature>
<keyword evidence="6" id="KW-1185">Reference proteome</keyword>
<sequence>MSAPATRNVLGKKAANRPRKTRTRSGCLPCRRRRKKCDGRRPICHLCETRAEICDWGLKVSFHPSRSLELTADDIASLDAVNRVRRQAKDTVVHFSVVDETASITRQFESSVADESASEESEEEQLDFTLQSSLPASPIGFEQNEIAAAPVAAIPIIPRTDHPLTPQPSLILDHAVTAPRIVDLNSVRLAYDAPTPIFSTDAGPDAAPFSLGLAISRGASPTHDIAQPVSQGTLVSLMSAFMWETADWCETTDSAKHFSTASIHSMMQSKPFVAAAMSLASRQIDNVKGRPQPRTLELYQYTIGLLLRQDPNDPDPSILAACTLLCVYEMMGSSVVEWRRHLKGCAGLLKMHGWNGDSEGIVRSCFWAFARIDVWAAFSLDQTTLIPTTSWIENDSVELVASRGNLDDYCNLTTLMFARIVNLLNGTREYESNNDSILYSDKVRDSWAGLQLWRRCRLQEAHPILDTEASGSNPFPTIVYTRSSSSLLPRPLSFGPSLTDVTVCGNTFYHAACILLLQTGLITEISALDPPEVLEPVWHAMELGGISQSNPSHANWVNHLQPLYIAGRVFTRSPGSPPYPKAPKEPLGLWSQSDESIGRMSHVNVGPVNHWSPQSAGYSDREPRGEDADFAAEKLVLLKHLALIERETGWKTSERARDLRMLWGLEN</sequence>